<dbReference type="GO" id="GO:0008168">
    <property type="term" value="F:methyltransferase activity"/>
    <property type="evidence" value="ECO:0000318"/>
    <property type="project" value="GO_Central"/>
</dbReference>
<gene>
    <name evidence="2" type="ORF">IscW_ISCW011745</name>
</gene>
<dbReference type="Gene3D" id="3.40.50.150">
    <property type="entry name" value="Vaccinia Virus protein VP39"/>
    <property type="match status" value="1"/>
</dbReference>
<dbReference type="EMBL" id="ABJB010678797">
    <property type="status" value="NOT_ANNOTATED_CDS"/>
    <property type="molecule type" value="Genomic_DNA"/>
</dbReference>
<feature type="domain" description="Methyltransferase type 11" evidence="1">
    <location>
        <begin position="132"/>
        <end position="209"/>
    </location>
</feature>
<protein>
    <recommendedName>
        <fullName evidence="1">Methyltransferase type 11 domain-containing protein</fullName>
    </recommendedName>
</protein>
<dbReference type="InParanoid" id="B7Q9P4"/>
<organism>
    <name type="scientific">Ixodes scapularis</name>
    <name type="common">Black-legged tick</name>
    <name type="synonym">Deer tick</name>
    <dbReference type="NCBI Taxonomy" id="6945"/>
    <lineage>
        <taxon>Eukaryota</taxon>
        <taxon>Metazoa</taxon>
        <taxon>Ecdysozoa</taxon>
        <taxon>Arthropoda</taxon>
        <taxon>Chelicerata</taxon>
        <taxon>Arachnida</taxon>
        <taxon>Acari</taxon>
        <taxon>Parasitiformes</taxon>
        <taxon>Ixodida</taxon>
        <taxon>Ixodoidea</taxon>
        <taxon>Ixodidae</taxon>
        <taxon>Ixodinae</taxon>
        <taxon>Ixodes</taxon>
    </lineage>
</organism>
<keyword evidence="4" id="KW-1185">Reference proteome</keyword>
<dbReference type="SUPFAM" id="SSF53335">
    <property type="entry name" value="S-adenosyl-L-methionine-dependent methyltransferases"/>
    <property type="match status" value="1"/>
</dbReference>
<dbReference type="EMBL" id="ABJB010433561">
    <property type="status" value="NOT_ANNOTATED_CDS"/>
    <property type="molecule type" value="Genomic_DNA"/>
</dbReference>
<name>B7Q9P4_IXOSC</name>
<dbReference type="EMBL" id="ABJB010643826">
    <property type="status" value="NOT_ANNOTATED_CDS"/>
    <property type="molecule type" value="Genomic_DNA"/>
</dbReference>
<reference evidence="2 4" key="1">
    <citation type="submission" date="2008-03" db="EMBL/GenBank/DDBJ databases">
        <title>Annotation of Ixodes scapularis.</title>
        <authorList>
            <consortium name="Ixodes scapularis Genome Project Consortium"/>
            <person name="Caler E."/>
            <person name="Hannick L.I."/>
            <person name="Bidwell S."/>
            <person name="Joardar V."/>
            <person name="Thiagarajan M."/>
            <person name="Amedeo P."/>
            <person name="Galinsky K.J."/>
            <person name="Schobel S."/>
            <person name="Inman J."/>
            <person name="Hostetler J."/>
            <person name="Miller J."/>
            <person name="Hammond M."/>
            <person name="Megy K."/>
            <person name="Lawson D."/>
            <person name="Kodira C."/>
            <person name="Sutton G."/>
            <person name="Meyer J."/>
            <person name="Hill C.A."/>
            <person name="Birren B."/>
            <person name="Nene V."/>
            <person name="Collins F."/>
            <person name="Alarcon-Chaidez F."/>
            <person name="Wikel S."/>
            <person name="Strausberg R."/>
        </authorList>
    </citation>
    <scope>NUCLEOTIDE SEQUENCE [LARGE SCALE GENOMIC DNA]</scope>
    <source>
        <strain evidence="4">Wikel</strain>
        <strain evidence="2">Wikel colony</strain>
    </source>
</reference>
<reference evidence="3" key="2">
    <citation type="submission" date="2020-05" db="UniProtKB">
        <authorList>
            <consortium name="EnsemblMetazoa"/>
        </authorList>
    </citation>
    <scope>IDENTIFICATION</scope>
    <source>
        <strain evidence="3">wikel</strain>
    </source>
</reference>
<dbReference type="PaxDb" id="6945-B7Q9P4"/>
<evidence type="ECO:0000313" key="2">
    <source>
        <dbReference type="EMBL" id="EEC15566.1"/>
    </source>
</evidence>
<dbReference type="EMBL" id="ABJB010576657">
    <property type="status" value="NOT_ANNOTATED_CDS"/>
    <property type="molecule type" value="Genomic_DNA"/>
</dbReference>
<evidence type="ECO:0000313" key="4">
    <source>
        <dbReference type="Proteomes" id="UP000001555"/>
    </source>
</evidence>
<dbReference type="STRING" id="6945.B7Q9P4"/>
<dbReference type="VEuPathDB" id="VectorBase:ISCI011745"/>
<dbReference type="EMBL" id="ABJB010730511">
    <property type="status" value="NOT_ANNOTATED_CDS"/>
    <property type="molecule type" value="Genomic_DNA"/>
</dbReference>
<dbReference type="InterPro" id="IPR029063">
    <property type="entry name" value="SAM-dependent_MTases_sf"/>
</dbReference>
<dbReference type="EMBL" id="DS890455">
    <property type="protein sequence ID" value="EEC15566.1"/>
    <property type="molecule type" value="Genomic_DNA"/>
</dbReference>
<dbReference type="EMBL" id="ABJB010153255">
    <property type="status" value="NOT_ANNOTATED_CDS"/>
    <property type="molecule type" value="Genomic_DNA"/>
</dbReference>
<dbReference type="HOGENOM" id="CLU_1125616_0_0_1"/>
<dbReference type="PANTHER" id="PTHR45036">
    <property type="entry name" value="METHYLTRANSFERASE LIKE 7B"/>
    <property type="match status" value="1"/>
</dbReference>
<proteinExistence type="predicted"/>
<dbReference type="InterPro" id="IPR013216">
    <property type="entry name" value="Methyltransf_11"/>
</dbReference>
<sequence>MPARLPARLLACLPVHRPLARPPACLPACLPLSFSLPAIPQTGSGTPTMARLNDFLLSCFSYGTVTLSVFLYVPFKMSKKLHEAFFARLVYPLAMYFSGDRLTAVRRHGVSQLDDLVSHDGTLKKEGTIRVLEIGTGFGANFEYMQRNVKYWSLDPNAEFDYGLRKNLKKNPNVELERCVHEYAEDMRGVPDDHFDAVLMTFVLCSVTEACRAPSSDAHPMDKVVHGKRLQQAVYDVRISTDATHEC</sequence>
<dbReference type="Pfam" id="PF08241">
    <property type="entry name" value="Methyltransf_11"/>
    <property type="match status" value="1"/>
</dbReference>
<dbReference type="GO" id="GO:0008757">
    <property type="term" value="F:S-adenosylmethionine-dependent methyltransferase activity"/>
    <property type="evidence" value="ECO:0007669"/>
    <property type="project" value="InterPro"/>
</dbReference>
<dbReference type="PANTHER" id="PTHR45036:SF1">
    <property type="entry name" value="METHYLTRANSFERASE LIKE 7A"/>
    <property type="match status" value="1"/>
</dbReference>
<dbReference type="CDD" id="cd02440">
    <property type="entry name" value="AdoMet_MTases"/>
    <property type="match status" value="1"/>
</dbReference>
<dbReference type="EnsemblMetazoa" id="ISCW011745-RA">
    <property type="protein sequence ID" value="ISCW011745-PA"/>
    <property type="gene ID" value="ISCW011745"/>
</dbReference>
<dbReference type="EMBL" id="ABJB010520697">
    <property type="status" value="NOT_ANNOTATED_CDS"/>
    <property type="molecule type" value="Genomic_DNA"/>
</dbReference>
<accession>B7Q9P4</accession>
<evidence type="ECO:0000313" key="3">
    <source>
        <dbReference type="EnsemblMetazoa" id="ISCW011745-PA"/>
    </source>
</evidence>
<dbReference type="EMBL" id="ABJB010204658">
    <property type="status" value="NOT_ANNOTATED_CDS"/>
    <property type="molecule type" value="Genomic_DNA"/>
</dbReference>
<dbReference type="EMBL" id="ABJB010149837">
    <property type="status" value="NOT_ANNOTATED_CDS"/>
    <property type="molecule type" value="Genomic_DNA"/>
</dbReference>
<dbReference type="InterPro" id="IPR052356">
    <property type="entry name" value="Thiol_S-MT"/>
</dbReference>
<dbReference type="AlphaFoldDB" id="B7Q9P4"/>
<dbReference type="VEuPathDB" id="VectorBase:ISCW011745"/>
<evidence type="ECO:0000259" key="1">
    <source>
        <dbReference type="Pfam" id="PF08241"/>
    </source>
</evidence>
<dbReference type="Proteomes" id="UP000001555">
    <property type="component" value="Unassembled WGS sequence"/>
</dbReference>
<dbReference type="EMBL" id="ABJB010689781">
    <property type="status" value="NOT_ANNOTATED_CDS"/>
    <property type="molecule type" value="Genomic_DNA"/>
</dbReference>